<gene>
    <name evidence="1" type="ORF">GCM10009001_09310</name>
</gene>
<evidence type="ECO:0000313" key="1">
    <source>
        <dbReference type="EMBL" id="GAA0595336.1"/>
    </source>
</evidence>
<dbReference type="Gene3D" id="3.10.180.10">
    <property type="entry name" value="2,3-Dihydroxybiphenyl 1,2-Dioxygenase, domain 1"/>
    <property type="match status" value="1"/>
</dbReference>
<protein>
    <submittedName>
        <fullName evidence="1">Uncharacterized protein</fullName>
    </submittedName>
</protein>
<evidence type="ECO:0000313" key="2">
    <source>
        <dbReference type="Proteomes" id="UP001500866"/>
    </source>
</evidence>
<dbReference type="InterPro" id="IPR029068">
    <property type="entry name" value="Glyas_Bleomycin-R_OHBP_Dase"/>
</dbReference>
<dbReference type="EMBL" id="BAAADS010000006">
    <property type="protein sequence ID" value="GAA0595336.1"/>
    <property type="molecule type" value="Genomic_DNA"/>
</dbReference>
<reference evidence="2" key="1">
    <citation type="journal article" date="2019" name="Int. J. Syst. Evol. Microbiol.">
        <title>The Global Catalogue of Microorganisms (GCM) 10K type strain sequencing project: providing services to taxonomists for standard genome sequencing and annotation.</title>
        <authorList>
            <consortium name="The Broad Institute Genomics Platform"/>
            <consortium name="The Broad Institute Genome Sequencing Center for Infectious Disease"/>
            <person name="Wu L."/>
            <person name="Ma J."/>
        </authorList>
    </citation>
    <scope>NUCLEOTIDE SEQUENCE [LARGE SCALE GENOMIC DNA]</scope>
    <source>
        <strain evidence="2">JCM 15395</strain>
    </source>
</reference>
<sequence length="43" mass="4904">MYSDKHPFAGGEDHYAVYFEDPDRIKVELVAPDEEGSLQDGLY</sequence>
<dbReference type="Proteomes" id="UP001500866">
    <property type="component" value="Unassembled WGS sequence"/>
</dbReference>
<name>A0ABP3QSR9_9BACI</name>
<keyword evidence="2" id="KW-1185">Reference proteome</keyword>
<accession>A0ABP3QSR9</accession>
<proteinExistence type="predicted"/>
<dbReference type="SUPFAM" id="SSF54593">
    <property type="entry name" value="Glyoxalase/Bleomycin resistance protein/Dihydroxybiphenyl dioxygenase"/>
    <property type="match status" value="1"/>
</dbReference>
<organism evidence="1 2">
    <name type="scientific">Virgibacillus siamensis</name>
    <dbReference type="NCBI Taxonomy" id="480071"/>
    <lineage>
        <taxon>Bacteria</taxon>
        <taxon>Bacillati</taxon>
        <taxon>Bacillota</taxon>
        <taxon>Bacilli</taxon>
        <taxon>Bacillales</taxon>
        <taxon>Bacillaceae</taxon>
        <taxon>Virgibacillus</taxon>
    </lineage>
</organism>
<comment type="caution">
    <text evidence="1">The sequence shown here is derived from an EMBL/GenBank/DDBJ whole genome shotgun (WGS) entry which is preliminary data.</text>
</comment>